<sequence length="308" mass="32567">RIRAASGVNKIIAGSGSADSTSYVVIKDCGVAGIENLPGNIIPAPTPTGPEVIGPLKGYMIGNQRFQSAITSFRSLGGSGGGLENINRVPAMGAGKFKLLRTNIFIDTGDNLDVTTRVNGVSSGFLGIPLDGVGIHETDLLDRPFVKDDLIGLTLGRTGSTGTIDFNTWLELEYAANEFWFYGPRIAGAQGVDRFCVLISNSILDNPSGPEFNNRNAHQRSIGRAGTIRDFVYFGTAPAGTGTCIFSIEVNGFVVFNSPDVPAHGGFAIDRFDNVNVVVGADDLVNVKMNGRSGTNLEGIFGCRFVLD</sequence>
<dbReference type="AlphaFoldDB" id="A0A0F9D3J8"/>
<organism evidence="1">
    <name type="scientific">marine sediment metagenome</name>
    <dbReference type="NCBI Taxonomy" id="412755"/>
    <lineage>
        <taxon>unclassified sequences</taxon>
        <taxon>metagenomes</taxon>
        <taxon>ecological metagenomes</taxon>
    </lineage>
</organism>
<gene>
    <name evidence="1" type="ORF">LCGC14_2246690</name>
</gene>
<evidence type="ECO:0000313" key="1">
    <source>
        <dbReference type="EMBL" id="KKL56313.1"/>
    </source>
</evidence>
<dbReference type="EMBL" id="LAZR01030538">
    <property type="protein sequence ID" value="KKL56313.1"/>
    <property type="molecule type" value="Genomic_DNA"/>
</dbReference>
<protein>
    <submittedName>
        <fullName evidence="1">Uncharacterized protein</fullName>
    </submittedName>
</protein>
<comment type="caution">
    <text evidence="1">The sequence shown here is derived from an EMBL/GenBank/DDBJ whole genome shotgun (WGS) entry which is preliminary data.</text>
</comment>
<accession>A0A0F9D3J8</accession>
<name>A0A0F9D3J8_9ZZZZ</name>
<reference evidence="1" key="1">
    <citation type="journal article" date="2015" name="Nature">
        <title>Complex archaea that bridge the gap between prokaryotes and eukaryotes.</title>
        <authorList>
            <person name="Spang A."/>
            <person name="Saw J.H."/>
            <person name="Jorgensen S.L."/>
            <person name="Zaremba-Niedzwiedzka K."/>
            <person name="Martijn J."/>
            <person name="Lind A.E."/>
            <person name="van Eijk R."/>
            <person name="Schleper C."/>
            <person name="Guy L."/>
            <person name="Ettema T.J."/>
        </authorList>
    </citation>
    <scope>NUCLEOTIDE SEQUENCE</scope>
</reference>
<feature type="non-terminal residue" evidence="1">
    <location>
        <position position="1"/>
    </location>
</feature>
<proteinExistence type="predicted"/>